<evidence type="ECO:0000313" key="2">
    <source>
        <dbReference type="Proteomes" id="UP000442990"/>
    </source>
</evidence>
<comment type="caution">
    <text evidence="1">The sequence shown here is derived from an EMBL/GenBank/DDBJ whole genome shotgun (WGS) entry which is preliminary data.</text>
</comment>
<dbReference type="RefSeq" id="WP_151473629.1">
    <property type="nucleotide sequence ID" value="NZ_WBKG01000042.1"/>
</dbReference>
<gene>
    <name evidence="1" type="ORF">F8144_36050</name>
</gene>
<name>A0A7J5D5T4_9ACTN</name>
<sequence length="86" mass="8946">MTVRELLRAWFGGAARRVRGPVTAPHPAPLVRLRREIPGTAAGAMPTAPPRAVPPSAARPCVPLSTASVPLSTAHIGRVPTASRVL</sequence>
<accession>A0A7J5D5T4</accession>
<keyword evidence="2" id="KW-1185">Reference proteome</keyword>
<dbReference type="Proteomes" id="UP000442990">
    <property type="component" value="Unassembled WGS sequence"/>
</dbReference>
<dbReference type="AlphaFoldDB" id="A0A7J5D5T4"/>
<organism evidence="1 2">
    <name type="scientific">Streptomyces triticiradicis</name>
    <dbReference type="NCBI Taxonomy" id="2651189"/>
    <lineage>
        <taxon>Bacteria</taxon>
        <taxon>Bacillati</taxon>
        <taxon>Actinomycetota</taxon>
        <taxon>Actinomycetes</taxon>
        <taxon>Kitasatosporales</taxon>
        <taxon>Streptomycetaceae</taxon>
        <taxon>Streptomyces</taxon>
    </lineage>
</organism>
<reference evidence="1 2" key="1">
    <citation type="submission" date="2019-09" db="EMBL/GenBank/DDBJ databases">
        <title>Isolation and identification of active actinomycetes.</title>
        <authorList>
            <person name="Yu Z."/>
            <person name="Han C."/>
            <person name="Yu B."/>
        </authorList>
    </citation>
    <scope>NUCLEOTIDE SEQUENCE [LARGE SCALE GENOMIC DNA]</scope>
    <source>
        <strain evidence="1 2">NEAU-H2</strain>
    </source>
</reference>
<evidence type="ECO:0000313" key="1">
    <source>
        <dbReference type="EMBL" id="KAB1979431.1"/>
    </source>
</evidence>
<dbReference type="EMBL" id="WBKG01000042">
    <property type="protein sequence ID" value="KAB1979431.1"/>
    <property type="molecule type" value="Genomic_DNA"/>
</dbReference>
<protein>
    <submittedName>
        <fullName evidence="1">Uncharacterized protein</fullName>
    </submittedName>
</protein>
<proteinExistence type="predicted"/>